<keyword evidence="3" id="KW-1185">Reference proteome</keyword>
<dbReference type="EMBL" id="JAPDHZ010000002">
    <property type="protein sequence ID" value="MDG0789613.1"/>
    <property type="molecule type" value="Genomic_DNA"/>
</dbReference>
<reference evidence="2 3" key="1">
    <citation type="submission" date="2022-10" db="EMBL/GenBank/DDBJ databases">
        <title>Comparative genomic analysis of Cohnella hashimotonis sp. nov., isolated from the International Space Station.</title>
        <authorList>
            <person name="Simpson A."/>
            <person name="Venkateswaran K."/>
        </authorList>
    </citation>
    <scope>NUCLEOTIDE SEQUENCE [LARGE SCALE GENOMIC DNA]</scope>
    <source>
        <strain evidence="2 3">DSM 18997</strain>
    </source>
</reference>
<organism evidence="2 3">
    <name type="scientific">Cohnella ginsengisoli</name>
    <dbReference type="NCBI Taxonomy" id="425004"/>
    <lineage>
        <taxon>Bacteria</taxon>
        <taxon>Bacillati</taxon>
        <taxon>Bacillota</taxon>
        <taxon>Bacilli</taxon>
        <taxon>Bacillales</taxon>
        <taxon>Paenibacillaceae</taxon>
        <taxon>Cohnella</taxon>
    </lineage>
</organism>
<dbReference type="AlphaFoldDB" id="A0A9X4KCM6"/>
<sequence length="97" mass="9882">MKQTTPQTATTMVPLIFVKDNFGADIVWDNKTKSAFIYTSKADSGGTSGGTNGAGAGGSGDNSSGGGMIGVVDEDPPATDGSTGGRQRHGRRRHGHD</sequence>
<name>A0A9X4KCM6_9BACL</name>
<proteinExistence type="predicted"/>
<comment type="caution">
    <text evidence="2">The sequence shown here is derived from an EMBL/GenBank/DDBJ whole genome shotgun (WGS) entry which is preliminary data.</text>
</comment>
<feature type="compositionally biased region" description="Gly residues" evidence="1">
    <location>
        <begin position="46"/>
        <end position="69"/>
    </location>
</feature>
<protein>
    <submittedName>
        <fullName evidence="2">Copper amine oxidase N-terminal domain-containing protein</fullName>
    </submittedName>
</protein>
<accession>A0A9X4KCM6</accession>
<evidence type="ECO:0000256" key="1">
    <source>
        <dbReference type="SAM" id="MobiDB-lite"/>
    </source>
</evidence>
<gene>
    <name evidence="2" type="ORF">OMP38_01145</name>
</gene>
<feature type="compositionally biased region" description="Basic residues" evidence="1">
    <location>
        <begin position="86"/>
        <end position="97"/>
    </location>
</feature>
<evidence type="ECO:0000313" key="3">
    <source>
        <dbReference type="Proteomes" id="UP001153387"/>
    </source>
</evidence>
<feature type="region of interest" description="Disordered" evidence="1">
    <location>
        <begin position="40"/>
        <end position="97"/>
    </location>
</feature>
<dbReference type="Proteomes" id="UP001153387">
    <property type="component" value="Unassembled WGS sequence"/>
</dbReference>
<evidence type="ECO:0000313" key="2">
    <source>
        <dbReference type="EMBL" id="MDG0789613.1"/>
    </source>
</evidence>